<reference evidence="3" key="2">
    <citation type="submission" date="2013-03" db="EMBL/GenBank/DDBJ databases">
        <authorList>
            <person name="Motta M.C.M."/>
            <person name="Martins A.C.A."/>
            <person name="Preta C.M.C.C."/>
            <person name="Silva R."/>
            <person name="de Souza S.S."/>
            <person name="Klein C.C."/>
            <person name="de Almeida L.G.P."/>
            <person name="Cunha O.L."/>
            <person name="Colabardini A.C."/>
            <person name="Lima B.A."/>
            <person name="Machado C.R."/>
            <person name="Soares C.M.A."/>
            <person name="de Menezes C.B.A."/>
            <person name="Bartolomeu D.C."/>
            <person name="Grisard E.C."/>
            <person name="Fantinatti-Garboggini F."/>
            <person name="Rodrigues-Luiz G.F."/>
            <person name="Wagner G."/>
            <person name="Goldman G.H."/>
            <person name="Fietto J.L.R."/>
            <person name="Ciapina L.P."/>
            <person name="Brocchi M."/>
            <person name="Elias M.C."/>
            <person name="Goldman M.H.S."/>
            <person name="Sagot M.-F."/>
            <person name="Pereira M."/>
            <person name="Stoco P.H."/>
            <person name="Teixeira S.M.R."/>
            <person name="de Mendonca-Neto R.P."/>
            <person name="Maciel T.E.F."/>
            <person name="Mendes T.A.O."/>
            <person name="Urmenyi T.P."/>
            <person name="Teixeira M.M.G."/>
            <person name="de Camargo E.F.P."/>
            <person name="de Sousa W."/>
            <person name="Schenkman S."/>
            <person name="de Vasconcelos A.T.R."/>
        </authorList>
    </citation>
    <scope>NUCLEOTIDE SEQUENCE</scope>
</reference>
<protein>
    <submittedName>
        <fullName evidence="3">Uncharacterized protein</fullName>
    </submittedName>
</protein>
<dbReference type="Proteomes" id="UP000015354">
    <property type="component" value="Unassembled WGS sequence"/>
</dbReference>
<proteinExistence type="predicted"/>
<reference evidence="3 4" key="1">
    <citation type="journal article" date="2013" name="PLoS ONE">
        <title>Predicting the Proteins of Angomonas deanei, Strigomonas culicis and Their Respective Endosymbionts Reveals New Aspects of the Trypanosomatidae Family.</title>
        <authorList>
            <person name="Motta M.C."/>
            <person name="Martins A.C."/>
            <person name="de Souza S.S."/>
            <person name="Catta-Preta C.M."/>
            <person name="Silva R."/>
            <person name="Klein C.C."/>
            <person name="de Almeida L.G."/>
            <person name="de Lima Cunha O."/>
            <person name="Ciapina L.P."/>
            <person name="Brocchi M."/>
            <person name="Colabardini A.C."/>
            <person name="de Araujo Lima B."/>
            <person name="Machado C.R."/>
            <person name="de Almeida Soares C.M."/>
            <person name="Probst C.M."/>
            <person name="de Menezes C.B."/>
            <person name="Thompson C.E."/>
            <person name="Bartholomeu D.C."/>
            <person name="Gradia D.F."/>
            <person name="Pavoni D.P."/>
            <person name="Grisard E.C."/>
            <person name="Fantinatti-Garboggini F."/>
            <person name="Marchini F.K."/>
            <person name="Rodrigues-Luiz G.F."/>
            <person name="Wagner G."/>
            <person name="Goldman G.H."/>
            <person name="Fietto J.L."/>
            <person name="Elias M.C."/>
            <person name="Goldman M.H."/>
            <person name="Sagot M.F."/>
            <person name="Pereira M."/>
            <person name="Stoco P.H."/>
            <person name="de Mendonca-Neto R.P."/>
            <person name="Teixeira S.M."/>
            <person name="Maciel T.E."/>
            <person name="de Oliveira Mendes T.A."/>
            <person name="Urmenyi T.P."/>
            <person name="de Souza W."/>
            <person name="Schenkman S."/>
            <person name="de Vasconcelos A.T."/>
        </authorList>
    </citation>
    <scope>NUCLEOTIDE SEQUENCE [LARGE SCALE GENOMIC DNA]</scope>
</reference>
<keyword evidence="1" id="KW-0812">Transmembrane</keyword>
<organism evidence="3 4">
    <name type="scientific">Strigomonas culicis</name>
    <dbReference type="NCBI Taxonomy" id="28005"/>
    <lineage>
        <taxon>Eukaryota</taxon>
        <taxon>Discoba</taxon>
        <taxon>Euglenozoa</taxon>
        <taxon>Kinetoplastea</taxon>
        <taxon>Metakinetoplastina</taxon>
        <taxon>Trypanosomatida</taxon>
        <taxon>Trypanosomatidae</taxon>
        <taxon>Strigomonadinae</taxon>
        <taxon>Strigomonas</taxon>
    </lineage>
</organism>
<dbReference type="OrthoDB" id="262994at2759"/>
<feature type="transmembrane region" description="Helical" evidence="1">
    <location>
        <begin position="95"/>
        <end position="118"/>
    </location>
</feature>
<dbReference type="EMBL" id="ATMH01007044">
    <property type="protein sequence ID" value="EPY24709.1"/>
    <property type="molecule type" value="Genomic_DNA"/>
</dbReference>
<feature type="transmembrane region" description="Helical" evidence="1">
    <location>
        <begin position="138"/>
        <end position="159"/>
    </location>
</feature>
<keyword evidence="1" id="KW-0472">Membrane</keyword>
<evidence type="ECO:0000313" key="3">
    <source>
        <dbReference type="EMBL" id="EPY27100.1"/>
    </source>
</evidence>
<dbReference type="AlphaFoldDB" id="S9VV42"/>
<evidence type="ECO:0000256" key="1">
    <source>
        <dbReference type="SAM" id="Phobius"/>
    </source>
</evidence>
<evidence type="ECO:0000313" key="2">
    <source>
        <dbReference type="EMBL" id="EPY24709.1"/>
    </source>
</evidence>
<keyword evidence="4" id="KW-1185">Reference proteome</keyword>
<name>S9VV42_9TRYP</name>
<accession>S9VV42</accession>
<dbReference type="EMBL" id="ATMH01005921">
    <property type="protein sequence ID" value="EPY27100.1"/>
    <property type="molecule type" value="Genomic_DNA"/>
</dbReference>
<comment type="caution">
    <text evidence="3">The sequence shown here is derived from an EMBL/GenBank/DDBJ whole genome shotgun (WGS) entry which is preliminary data.</text>
</comment>
<evidence type="ECO:0000313" key="4">
    <source>
        <dbReference type="Proteomes" id="UP000015354"/>
    </source>
</evidence>
<keyword evidence="1" id="KW-1133">Transmembrane helix</keyword>
<feature type="transmembrane region" description="Helical" evidence="1">
    <location>
        <begin position="21"/>
        <end position="46"/>
    </location>
</feature>
<sequence>MPSPTTKTPARASGPLRHLPYYAPFNVYFPTVLIFALLHYATFATTPDPAHPRKLLPPAYLRRLEAAYGDGSGNALGSVLYLLADFFERTVVQHYYILGDVIFGAQNVVWVVVGAWFIHLFELGMCVRICAACRARPWHTLLYMFCTATGGFAQLAPLMKARDAYVRSQQATESTAEETEAKKKK</sequence>
<gene>
    <name evidence="3" type="ORF">STCU_05921</name>
    <name evidence="2" type="ORF">STCU_07044</name>
</gene>